<organism evidence="1 2">
    <name type="scientific">Desulfomicrobium apsheronum</name>
    <dbReference type="NCBI Taxonomy" id="52560"/>
    <lineage>
        <taxon>Bacteria</taxon>
        <taxon>Pseudomonadati</taxon>
        <taxon>Thermodesulfobacteriota</taxon>
        <taxon>Desulfovibrionia</taxon>
        <taxon>Desulfovibrionales</taxon>
        <taxon>Desulfomicrobiaceae</taxon>
        <taxon>Desulfomicrobium</taxon>
    </lineage>
</organism>
<name>A0A1I3QJI3_9BACT</name>
<evidence type="ECO:0000313" key="1">
    <source>
        <dbReference type="EMBL" id="SFJ34293.1"/>
    </source>
</evidence>
<dbReference type="Proteomes" id="UP000198635">
    <property type="component" value="Unassembled WGS sequence"/>
</dbReference>
<evidence type="ECO:0000313" key="2">
    <source>
        <dbReference type="Proteomes" id="UP000198635"/>
    </source>
</evidence>
<dbReference type="EMBL" id="FORX01000002">
    <property type="protein sequence ID" value="SFJ34293.1"/>
    <property type="molecule type" value="Genomic_DNA"/>
</dbReference>
<dbReference type="OrthoDB" id="5470063at2"/>
<dbReference type="RefSeq" id="WP_092372815.1">
    <property type="nucleotide sequence ID" value="NZ_FORX01000002.1"/>
</dbReference>
<reference evidence="2" key="1">
    <citation type="submission" date="2016-10" db="EMBL/GenBank/DDBJ databases">
        <authorList>
            <person name="Varghese N."/>
            <person name="Submissions S."/>
        </authorList>
    </citation>
    <scope>NUCLEOTIDE SEQUENCE [LARGE SCALE GENOMIC DNA]</scope>
    <source>
        <strain evidence="2">DSM 5918</strain>
    </source>
</reference>
<sequence>MIDLFSIQASENPLRQISLAFFNSGGHQPEESRIVTTAVLVGAVILAYIIWKRLGGGAPWNRQSGATVIPKDISSIMEQAMVLRSRIDMSFHPITTSRQTISCTLFELADTGITLEMPLGVNPSDAWIGKLMVCYFRIPRENKQPYYYTFASQVVGVWKKGDISYVILGLPPKIELGQKRKHLRLELPPRDIKDFRIWPATEDGSFHFEADPKNWPAPLAVYTRNAPEGLKVLDLSGGGIKLSFDPHLYDGLDDFVARHPVLFMRLELERTDKMEFPPYFMAARLRTKAHDPDHGVIMLGYEFVECCSTDGTETIDWVKIDPERGIDDLVTWVFKRHLELYREREIV</sequence>
<gene>
    <name evidence="1" type="ORF">SAMN04488082_102363</name>
</gene>
<proteinExistence type="predicted"/>
<protein>
    <submittedName>
        <fullName evidence="1">Uncharacterized protein</fullName>
    </submittedName>
</protein>
<dbReference type="AlphaFoldDB" id="A0A1I3QJI3"/>
<accession>A0A1I3QJI3</accession>
<keyword evidence="2" id="KW-1185">Reference proteome</keyword>
<dbReference type="STRING" id="52560.SAMN04488082_102363"/>